<protein>
    <submittedName>
        <fullName evidence="1">Uncharacterized protein</fullName>
    </submittedName>
</protein>
<reference evidence="1 2" key="1">
    <citation type="journal article" date="2022" name="New Phytol.">
        <title>Ecological generalism drives hyperdiversity of secondary metabolite gene clusters in xylarialean endophytes.</title>
        <authorList>
            <person name="Franco M.E.E."/>
            <person name="Wisecaver J.H."/>
            <person name="Arnold A.E."/>
            <person name="Ju Y.M."/>
            <person name="Slot J.C."/>
            <person name="Ahrendt S."/>
            <person name="Moore L.P."/>
            <person name="Eastman K.E."/>
            <person name="Scott K."/>
            <person name="Konkel Z."/>
            <person name="Mondo S.J."/>
            <person name="Kuo A."/>
            <person name="Hayes R.D."/>
            <person name="Haridas S."/>
            <person name="Andreopoulos B."/>
            <person name="Riley R."/>
            <person name="LaButti K."/>
            <person name="Pangilinan J."/>
            <person name="Lipzen A."/>
            <person name="Amirebrahimi M."/>
            <person name="Yan J."/>
            <person name="Adam C."/>
            <person name="Keymanesh K."/>
            <person name="Ng V."/>
            <person name="Louie K."/>
            <person name="Northen T."/>
            <person name="Drula E."/>
            <person name="Henrissat B."/>
            <person name="Hsieh H.M."/>
            <person name="Youens-Clark K."/>
            <person name="Lutzoni F."/>
            <person name="Miadlikowska J."/>
            <person name="Eastwood D.C."/>
            <person name="Hamelin R.C."/>
            <person name="Grigoriev I.V."/>
            <person name="U'Ren J.M."/>
        </authorList>
    </citation>
    <scope>NUCLEOTIDE SEQUENCE [LARGE SCALE GENOMIC DNA]</scope>
    <source>
        <strain evidence="1 2">CBS 119005</strain>
    </source>
</reference>
<comment type="caution">
    <text evidence="1">The sequence shown here is derived from an EMBL/GenBank/DDBJ whole genome shotgun (WGS) entry which is preliminary data.</text>
</comment>
<gene>
    <name evidence="1" type="ORF">F4820DRAFT_452564</name>
</gene>
<organism evidence="1 2">
    <name type="scientific">Hypoxylon rubiginosum</name>
    <dbReference type="NCBI Taxonomy" id="110542"/>
    <lineage>
        <taxon>Eukaryota</taxon>
        <taxon>Fungi</taxon>
        <taxon>Dikarya</taxon>
        <taxon>Ascomycota</taxon>
        <taxon>Pezizomycotina</taxon>
        <taxon>Sordariomycetes</taxon>
        <taxon>Xylariomycetidae</taxon>
        <taxon>Xylariales</taxon>
        <taxon>Hypoxylaceae</taxon>
        <taxon>Hypoxylon</taxon>
    </lineage>
</organism>
<evidence type="ECO:0000313" key="1">
    <source>
        <dbReference type="EMBL" id="KAI4860759.1"/>
    </source>
</evidence>
<dbReference type="EMBL" id="MU393573">
    <property type="protein sequence ID" value="KAI4860759.1"/>
    <property type="molecule type" value="Genomic_DNA"/>
</dbReference>
<proteinExistence type="predicted"/>
<evidence type="ECO:0000313" key="2">
    <source>
        <dbReference type="Proteomes" id="UP001497700"/>
    </source>
</evidence>
<sequence length="291" mass="32665">MAEQDSIVSTTTAVDTLLRIRGNTCNAIDLGNDATRAYQKIIRKLKALESGPLTSLHDSLQTSNDLPLSPEQRKSLKEMEIALQSSYQSFYLLKKRLSEGRCSSNERLLVLVDSGFNPIKDIVEIALEILRSQTAAQNQQLREKASAKLEVFSQRRARLSFTIHNLEKIERPSAFDEASSTILTVFRRDDNDYNIRSAERKGRRLLIQHDQSVGRGRVLSPRRQWGREDERTTQNSIPDVAQSYTKLVIAPGNAHMIESFACGGGQDVAVELSSVPGGETDLRRRHMLEGK</sequence>
<dbReference type="Proteomes" id="UP001497700">
    <property type="component" value="Unassembled WGS sequence"/>
</dbReference>
<keyword evidence="2" id="KW-1185">Reference proteome</keyword>
<name>A0ACB9YP49_9PEZI</name>
<accession>A0ACB9YP49</accession>